<evidence type="ECO:0000313" key="3">
    <source>
        <dbReference type="Proteomes" id="UP001501495"/>
    </source>
</evidence>
<accession>A0ABP7XQA3</accession>
<feature type="region of interest" description="Disordered" evidence="1">
    <location>
        <begin position="246"/>
        <end position="271"/>
    </location>
</feature>
<evidence type="ECO:0000313" key="2">
    <source>
        <dbReference type="EMBL" id="GAA4123442.1"/>
    </source>
</evidence>
<organism evidence="2 3">
    <name type="scientific">Nocardioides fonticola</name>
    <dbReference type="NCBI Taxonomy" id="450363"/>
    <lineage>
        <taxon>Bacteria</taxon>
        <taxon>Bacillati</taxon>
        <taxon>Actinomycetota</taxon>
        <taxon>Actinomycetes</taxon>
        <taxon>Propionibacteriales</taxon>
        <taxon>Nocardioidaceae</taxon>
        <taxon>Nocardioides</taxon>
    </lineage>
</organism>
<dbReference type="Pfam" id="PF06999">
    <property type="entry name" value="Suc_Fer-like"/>
    <property type="match status" value="1"/>
</dbReference>
<evidence type="ECO:0000256" key="1">
    <source>
        <dbReference type="SAM" id="MobiDB-lite"/>
    </source>
</evidence>
<gene>
    <name evidence="2" type="ORF">GCM10022215_30100</name>
</gene>
<name>A0ABP7XQA3_9ACTN</name>
<proteinExistence type="predicted"/>
<dbReference type="RefSeq" id="WP_344734278.1">
    <property type="nucleotide sequence ID" value="NZ_BAAAZH010000024.1"/>
</dbReference>
<dbReference type="InterPro" id="IPR009737">
    <property type="entry name" value="Aim32/Apd1-like"/>
</dbReference>
<dbReference type="Proteomes" id="UP001501495">
    <property type="component" value="Unassembled WGS sequence"/>
</dbReference>
<dbReference type="EMBL" id="BAAAZH010000024">
    <property type="protein sequence ID" value="GAA4123442.1"/>
    <property type="molecule type" value="Genomic_DNA"/>
</dbReference>
<comment type="caution">
    <text evidence="2">The sequence shown here is derived from an EMBL/GenBank/DDBJ whole genome shotgun (WGS) entry which is preliminary data.</text>
</comment>
<dbReference type="SUPFAM" id="SSF52833">
    <property type="entry name" value="Thioredoxin-like"/>
    <property type="match status" value="1"/>
</dbReference>
<protein>
    <submittedName>
        <fullName evidence="2">Sucrase ferredoxin</fullName>
    </submittedName>
</protein>
<keyword evidence="3" id="KW-1185">Reference proteome</keyword>
<dbReference type="CDD" id="cd03062">
    <property type="entry name" value="TRX_Fd_Sucrase"/>
    <property type="match status" value="1"/>
</dbReference>
<reference evidence="3" key="1">
    <citation type="journal article" date="2019" name="Int. J. Syst. Evol. Microbiol.">
        <title>The Global Catalogue of Microorganisms (GCM) 10K type strain sequencing project: providing services to taxonomists for standard genome sequencing and annotation.</title>
        <authorList>
            <consortium name="The Broad Institute Genomics Platform"/>
            <consortium name="The Broad Institute Genome Sequencing Center for Infectious Disease"/>
            <person name="Wu L."/>
            <person name="Ma J."/>
        </authorList>
    </citation>
    <scope>NUCLEOTIDE SEQUENCE [LARGE SCALE GENOMIC DNA]</scope>
    <source>
        <strain evidence="3">JCM 16703</strain>
    </source>
</reference>
<sequence length="271" mass="28252">MTQTAVGPFRCSLASVGDGEPLAGTAPTETRWVLVEQPGAWTPKAADELAIDGVEDGVRVQLIRRVGGGATPGGRRVFRADLVAGVVETALVGDDLDLAAADWRPHAAPLWLVCTHGRRDVCCAEFGRPVAAALAARWPDDTWETSHLGGHRFAPTLIALPSGVTLGRVGAADAVPAAERILSGRLPDLALVRGRAGQTPVAQAADLHVRAAHGLDALDAVGRIEVDGDVVRVHLAGGTENVRVTATSTRRRQSCGDDKQKPAAAYAVSEV</sequence>
<dbReference type="InterPro" id="IPR036249">
    <property type="entry name" value="Thioredoxin-like_sf"/>
</dbReference>